<dbReference type="NCBIfam" id="TIGR00290">
    <property type="entry name" value="MJ0570_dom"/>
    <property type="match status" value="1"/>
</dbReference>
<name>A0A328P928_9EURY</name>
<dbReference type="PANTHER" id="PTHR12196:SF2">
    <property type="entry name" value="DIPHTHINE--AMMONIA LIGASE"/>
    <property type="match status" value="1"/>
</dbReference>
<proteinExistence type="predicted"/>
<accession>A0A328P928</accession>
<evidence type="ECO:0000313" key="2">
    <source>
        <dbReference type="EMBL" id="RAO79007.1"/>
    </source>
</evidence>
<dbReference type="InterPro" id="IPR005237">
    <property type="entry name" value="MJ0570"/>
</dbReference>
<dbReference type="GO" id="GO:0017183">
    <property type="term" value="P:protein histidyl modification to diphthamide"/>
    <property type="evidence" value="ECO:0007669"/>
    <property type="project" value="TreeGrafter"/>
</dbReference>
<dbReference type="OrthoDB" id="372052at2157"/>
<reference evidence="2 3" key="1">
    <citation type="submission" date="2018-06" db="EMBL/GenBank/DDBJ databases">
        <title>Draft genome sequence of hyperthermophilic methanogen Methanothermobacter tenebrarum sp. MCM-B 1447.</title>
        <authorList>
            <person name="Pore S.D."/>
            <person name="Dagar S."/>
            <person name="Dhakephalkar P.K."/>
        </authorList>
    </citation>
    <scope>NUCLEOTIDE SEQUENCE [LARGE SCALE GENOMIC DNA]</scope>
    <source>
        <strain evidence="2 3">MCM B 1447</strain>
    </source>
</reference>
<dbReference type="NCBIfam" id="TIGR03679">
    <property type="entry name" value="arCOG00187"/>
    <property type="match status" value="1"/>
</dbReference>
<dbReference type="Pfam" id="PF01902">
    <property type="entry name" value="Diphthami_syn_2"/>
    <property type="match status" value="1"/>
</dbReference>
<comment type="caution">
    <text evidence="2">The sequence shown here is derived from an EMBL/GenBank/DDBJ whole genome shotgun (WGS) entry which is preliminary data.</text>
</comment>
<dbReference type="PANTHER" id="PTHR12196">
    <property type="entry name" value="DOMAIN OF UNKNOWN FUNCTION 71 DUF71 -CONTAINING PROTEIN"/>
    <property type="match status" value="1"/>
</dbReference>
<dbReference type="InterPro" id="IPR022427">
    <property type="entry name" value="MJ0570_ATP-bd"/>
</dbReference>
<evidence type="ECO:0000313" key="3">
    <source>
        <dbReference type="Proteomes" id="UP000249782"/>
    </source>
</evidence>
<dbReference type="InterPro" id="IPR002761">
    <property type="entry name" value="Diphthami_syn_dom"/>
</dbReference>
<protein>
    <submittedName>
        <fullName evidence="2">TIGR00289 family protein</fullName>
    </submittedName>
</protein>
<gene>
    <name evidence="2" type="ORF">DPC56_05040</name>
</gene>
<dbReference type="InterPro" id="IPR014729">
    <property type="entry name" value="Rossmann-like_a/b/a_fold"/>
</dbReference>
<dbReference type="SUPFAM" id="SSF52402">
    <property type="entry name" value="Adenine nucleotide alpha hydrolases-like"/>
    <property type="match status" value="1"/>
</dbReference>
<dbReference type="Proteomes" id="UP000249782">
    <property type="component" value="Unassembled WGS sequence"/>
</dbReference>
<dbReference type="Gene3D" id="3.40.50.620">
    <property type="entry name" value="HUPs"/>
    <property type="match status" value="1"/>
</dbReference>
<dbReference type="PIRSF" id="PIRSF039123">
    <property type="entry name" value="Diphthamide_synthase"/>
    <property type="match status" value="1"/>
</dbReference>
<dbReference type="InterPro" id="IPR030662">
    <property type="entry name" value="DPH6/MJ0570"/>
</dbReference>
<sequence length="226" mass="25559">MDAAVLYSGGKDSTMALYKAMEHDNVRYLVSMVSDNPYSYMFHVPNIKWTRLSSKAIGIPLIEGVTSGIKEEELGDLKKLLKVLVERGVEVLYSGAIASDYQRSRIDKLCREVGLVSKTPLWHANPWEYMMEILNLGFKVIVTAVAAEGLDSSWLGREIDYKMLTELKDLNERYGVHLAFEGGEAETFVLDGPIFKKRIEILEFEKKWFNDSGILEIKDAILVDKG</sequence>
<organism evidence="2 3">
    <name type="scientific">Methanothermobacter tenebrarum</name>
    <dbReference type="NCBI Taxonomy" id="680118"/>
    <lineage>
        <taxon>Archaea</taxon>
        <taxon>Methanobacteriati</taxon>
        <taxon>Methanobacteriota</taxon>
        <taxon>Methanomada group</taxon>
        <taxon>Methanobacteria</taxon>
        <taxon>Methanobacteriales</taxon>
        <taxon>Methanobacteriaceae</taxon>
        <taxon>Methanothermobacter</taxon>
    </lineage>
</organism>
<dbReference type="Gene3D" id="3.90.1490.10">
    <property type="entry name" value="putative n-type atp pyrophosphatase, domain 2"/>
    <property type="match status" value="1"/>
</dbReference>
<dbReference type="EMBL" id="QLOE01000005">
    <property type="protein sequence ID" value="RAO79007.1"/>
    <property type="molecule type" value="Genomic_DNA"/>
</dbReference>
<dbReference type="CDD" id="cd01994">
    <property type="entry name" value="AANH_PF0828-like"/>
    <property type="match status" value="1"/>
</dbReference>
<dbReference type="AlphaFoldDB" id="A0A328P928"/>
<dbReference type="RefSeq" id="WP_112093985.1">
    <property type="nucleotide sequence ID" value="NZ_QLOE01000005.1"/>
</dbReference>
<evidence type="ECO:0000259" key="1">
    <source>
        <dbReference type="Pfam" id="PF01902"/>
    </source>
</evidence>
<keyword evidence="3" id="KW-1185">Reference proteome</keyword>
<dbReference type="GO" id="GO:0017178">
    <property type="term" value="F:diphthine-ammonia ligase activity"/>
    <property type="evidence" value="ECO:0007669"/>
    <property type="project" value="TreeGrafter"/>
</dbReference>
<feature type="domain" description="Diphthamide synthase" evidence="1">
    <location>
        <begin position="1"/>
        <end position="220"/>
    </location>
</feature>
<dbReference type="NCBIfam" id="TIGR00289">
    <property type="entry name" value="TIGR00289 family protein"/>
    <property type="match status" value="1"/>
</dbReference>